<dbReference type="NCBIfam" id="TIGR00090">
    <property type="entry name" value="rsfS_iojap_ybeB"/>
    <property type="match status" value="1"/>
</dbReference>
<dbReference type="PANTHER" id="PTHR21043">
    <property type="entry name" value="IOJAP SUPERFAMILY ORTHOLOG"/>
    <property type="match status" value="1"/>
</dbReference>
<gene>
    <name evidence="2 4" type="primary">rsfS</name>
    <name evidence="4" type="ORF">DI536_30045</name>
</gene>
<keyword evidence="2" id="KW-0810">Translation regulation</keyword>
<dbReference type="Gene3D" id="3.30.460.10">
    <property type="entry name" value="Beta Polymerase, domain 2"/>
    <property type="match status" value="1"/>
</dbReference>
<evidence type="ECO:0000256" key="1">
    <source>
        <dbReference type="ARBA" id="ARBA00010574"/>
    </source>
</evidence>
<evidence type="ECO:0000313" key="5">
    <source>
        <dbReference type="Proteomes" id="UP000249061"/>
    </source>
</evidence>
<proteinExistence type="inferred from homology"/>
<dbReference type="InterPro" id="IPR043519">
    <property type="entry name" value="NT_sf"/>
</dbReference>
<dbReference type="HAMAP" id="MF_01477">
    <property type="entry name" value="Iojap_RsfS"/>
    <property type="match status" value="1"/>
</dbReference>
<organism evidence="4 5">
    <name type="scientific">Archangium gephyra</name>
    <dbReference type="NCBI Taxonomy" id="48"/>
    <lineage>
        <taxon>Bacteria</taxon>
        <taxon>Pseudomonadati</taxon>
        <taxon>Myxococcota</taxon>
        <taxon>Myxococcia</taxon>
        <taxon>Myxococcales</taxon>
        <taxon>Cystobacterineae</taxon>
        <taxon>Archangiaceae</taxon>
        <taxon>Archangium</taxon>
    </lineage>
</organism>
<dbReference type="Pfam" id="PF02410">
    <property type="entry name" value="RsfS"/>
    <property type="match status" value="1"/>
</dbReference>
<comment type="subcellular location">
    <subcellularLocation>
        <location evidence="2">Cytoplasm</location>
    </subcellularLocation>
</comment>
<reference evidence="4 5" key="1">
    <citation type="submission" date="2017-08" db="EMBL/GenBank/DDBJ databases">
        <title>Infants hospitalized years apart are colonized by the same room-sourced microbial strains.</title>
        <authorList>
            <person name="Brooks B."/>
            <person name="Olm M.R."/>
            <person name="Firek B.A."/>
            <person name="Baker R."/>
            <person name="Thomas B.C."/>
            <person name="Morowitz M.J."/>
            <person name="Banfield J.F."/>
        </authorList>
    </citation>
    <scope>NUCLEOTIDE SEQUENCE [LARGE SCALE GENOMIC DNA]</scope>
    <source>
        <strain evidence="4">S2_003_000_R2_14</strain>
    </source>
</reference>
<comment type="similarity">
    <text evidence="1 2">Belongs to the Iojap/RsfS family.</text>
</comment>
<name>A0A2W5V8V6_9BACT</name>
<feature type="compositionally biased region" description="Basic residues" evidence="3">
    <location>
        <begin position="30"/>
        <end position="43"/>
    </location>
</feature>
<dbReference type="GO" id="GO:0005737">
    <property type="term" value="C:cytoplasm"/>
    <property type="evidence" value="ECO:0007669"/>
    <property type="project" value="UniProtKB-SubCell"/>
</dbReference>
<comment type="caution">
    <text evidence="4">The sequence shown here is derived from an EMBL/GenBank/DDBJ whole genome shotgun (WGS) entry which is preliminary data.</text>
</comment>
<dbReference type="GO" id="GO:0017148">
    <property type="term" value="P:negative regulation of translation"/>
    <property type="evidence" value="ECO:0007669"/>
    <property type="project" value="UniProtKB-UniRule"/>
</dbReference>
<dbReference type="GO" id="GO:0042256">
    <property type="term" value="P:cytosolic ribosome assembly"/>
    <property type="evidence" value="ECO:0007669"/>
    <property type="project" value="UniProtKB-UniRule"/>
</dbReference>
<evidence type="ECO:0000313" key="4">
    <source>
        <dbReference type="EMBL" id="PZR06601.1"/>
    </source>
</evidence>
<comment type="function">
    <text evidence="2">Functions as a ribosomal silencing factor. Interacts with ribosomal protein uL14 (rplN), blocking formation of intersubunit bridge B8. Prevents association of the 30S and 50S ribosomal subunits and the formation of functional ribosomes, thus repressing translation.</text>
</comment>
<keyword evidence="2" id="KW-0678">Repressor</keyword>
<dbReference type="GO" id="GO:0043023">
    <property type="term" value="F:ribosomal large subunit binding"/>
    <property type="evidence" value="ECO:0007669"/>
    <property type="project" value="TreeGrafter"/>
</dbReference>
<dbReference type="EMBL" id="QFQP01000037">
    <property type="protein sequence ID" value="PZR06601.1"/>
    <property type="molecule type" value="Genomic_DNA"/>
</dbReference>
<evidence type="ECO:0000256" key="3">
    <source>
        <dbReference type="SAM" id="MobiDB-lite"/>
    </source>
</evidence>
<dbReference type="SUPFAM" id="SSF81301">
    <property type="entry name" value="Nucleotidyltransferase"/>
    <property type="match status" value="1"/>
</dbReference>
<dbReference type="GO" id="GO:0090071">
    <property type="term" value="P:negative regulation of ribosome biogenesis"/>
    <property type="evidence" value="ECO:0007669"/>
    <property type="project" value="UniProtKB-UniRule"/>
</dbReference>
<dbReference type="PANTHER" id="PTHR21043:SF0">
    <property type="entry name" value="MITOCHONDRIAL ASSEMBLY OF RIBOSOMAL LARGE SUBUNIT PROTEIN 1"/>
    <property type="match status" value="1"/>
</dbReference>
<dbReference type="InterPro" id="IPR004394">
    <property type="entry name" value="Iojap/RsfS/C7orf30"/>
</dbReference>
<feature type="region of interest" description="Disordered" evidence="3">
    <location>
        <begin position="1"/>
        <end position="43"/>
    </location>
</feature>
<accession>A0A2W5V8V6</accession>
<sequence>MVKGKKSSTGARKSATRTVAGKKTSARTQRVARRPALKRKVAAPKKKVVKAAGPALAPAPEALALAKVIVGIANEKKAENVLLIDTRARASSVGYDYIVLASGDSDRQLAAIQEGVDALLKSQGKRVASVEASPDWVCANFDEGVVAHFFTPDRREQMDLEDLWKDAPRVTV</sequence>
<comment type="subunit">
    <text evidence="2">Interacts with ribosomal protein uL14 (rplN).</text>
</comment>
<keyword evidence="2" id="KW-0963">Cytoplasm</keyword>
<protein>
    <recommendedName>
        <fullName evidence="2">Ribosomal silencing factor RsfS</fullName>
    </recommendedName>
</protein>
<evidence type="ECO:0000256" key="2">
    <source>
        <dbReference type="HAMAP-Rule" id="MF_01477"/>
    </source>
</evidence>
<dbReference type="Proteomes" id="UP000249061">
    <property type="component" value="Unassembled WGS sequence"/>
</dbReference>
<dbReference type="AlphaFoldDB" id="A0A2W5V8V6"/>